<protein>
    <submittedName>
        <fullName evidence="3">Outer membrane usher protein</fullName>
    </submittedName>
</protein>
<dbReference type="GO" id="GO:0009297">
    <property type="term" value="P:pilus assembly"/>
    <property type="evidence" value="ECO:0007669"/>
    <property type="project" value="InterPro"/>
</dbReference>
<dbReference type="OrthoDB" id="8587at2"/>
<dbReference type="InterPro" id="IPR043142">
    <property type="entry name" value="PapC-like_C_sf"/>
</dbReference>
<evidence type="ECO:0000313" key="3">
    <source>
        <dbReference type="EMBL" id="TCV07046.1"/>
    </source>
</evidence>
<dbReference type="Pfam" id="PF13953">
    <property type="entry name" value="PapC_C"/>
    <property type="match status" value="1"/>
</dbReference>
<proteinExistence type="predicted"/>
<accession>A0A4R3VR27</accession>
<dbReference type="PANTHER" id="PTHR30451:SF5">
    <property type="entry name" value="SLR0019 PROTEIN"/>
    <property type="match status" value="1"/>
</dbReference>
<dbReference type="InterPro" id="IPR042186">
    <property type="entry name" value="FimD_plug_dom"/>
</dbReference>
<dbReference type="AlphaFoldDB" id="A0A4R3VR27"/>
<dbReference type="Gene3D" id="2.60.40.3110">
    <property type="match status" value="1"/>
</dbReference>
<evidence type="ECO:0000259" key="2">
    <source>
        <dbReference type="Pfam" id="PF13953"/>
    </source>
</evidence>
<keyword evidence="4" id="KW-1185">Reference proteome</keyword>
<dbReference type="InterPro" id="IPR000015">
    <property type="entry name" value="Fimb_usher"/>
</dbReference>
<dbReference type="InterPro" id="IPR025949">
    <property type="entry name" value="PapC-like_C"/>
</dbReference>
<feature type="domain" description="PapC-like C-terminal" evidence="2">
    <location>
        <begin position="713"/>
        <end position="773"/>
    </location>
</feature>
<dbReference type="GO" id="GO:0015473">
    <property type="term" value="F:fimbrial usher porin activity"/>
    <property type="evidence" value="ECO:0007669"/>
    <property type="project" value="InterPro"/>
</dbReference>
<reference evidence="3 4" key="1">
    <citation type="submission" date="2019-03" db="EMBL/GenBank/DDBJ databases">
        <title>Genomic Encyclopedia of Type Strains, Phase IV (KMG-IV): sequencing the most valuable type-strain genomes for metagenomic binning, comparative biology and taxonomic classification.</title>
        <authorList>
            <person name="Goeker M."/>
        </authorList>
    </citation>
    <scope>NUCLEOTIDE SEQUENCE [LARGE SCALE GENOMIC DNA]</scope>
    <source>
        <strain evidence="3 4">DSM 16730</strain>
    </source>
</reference>
<dbReference type="Proteomes" id="UP000295433">
    <property type="component" value="Unassembled WGS sequence"/>
</dbReference>
<dbReference type="Gene3D" id="2.60.40.2070">
    <property type="match status" value="1"/>
</dbReference>
<feature type="signal peptide" evidence="1">
    <location>
        <begin position="1"/>
        <end position="30"/>
    </location>
</feature>
<gene>
    <name evidence="3" type="ORF">EDC54_103303</name>
</gene>
<keyword evidence="1" id="KW-0732">Signal</keyword>
<sequence length="792" mass="87117">MKSPIKIKARSLVTLIYAALAPFYCAELLAAEYSDLPPPPRAMPSLNEAIYYLTLAVNGQSNHTVIPVTYRDGHYYIDAVTLRENHIPLPENRTGLINVNTLSGVTVDHDQTIQQLKLNVPPDWLPAQSINGGGQGTDRIPAISSPGLLFNYNLYYSSPRHRSDALSSWMEQRIFSSYGTLSNTGVYNITSGDNYAQHDGYRRYDTYWRYNDHDRMITYQLGDLISNSLTWSNSVRMGGLRIARNFAIRPDIITYPMLQYTGTAAVPSTLDLFINGYKANSTNLNSGPFTLTNTPYLNGAGEATVITTDAQGRQISTTVPFYVSNTLLKEGLSDFDLSLGALREDYGISNNQYDTEPSVSGIYRYGVNNKLTVSTHGEGTKGLYLLGAGADFTVGRLGTLSSSYSQSEKEASGHQYTVGYSYYASLFSLNAQHARRNEAYRDLTSILPGSRLSKETYQATLSTQLFGSNNGTLGLGYFDIRTFDENRTRLLNVSYSRQLWRGSSMYLAVNKTVGTNDYSAQLQFLIPLGSNINMNAGGQRDNNGDYSSRVGMSKTIPTDGGFGWNALYGTGKNPYHQGTLSWRGPYAMVQGGSYGNEGDTTQWGELDGSLIYMNGGMFLSNRINDAFIVVDTDGYADVPIKYENQLVGKTNKRGHLLVPWVVSNYPAKVEIDPIDLPINVSLPQIESRVSVKEGSGTVVSFPVHTVRSANIILHNTDGTPLTTGSWVTDETSGNTTISGYDGIVYFSNLSELNRLRFKQADGQSCKVEFQLPESQNTLATVGPLTCQIDSKG</sequence>
<feature type="chain" id="PRO_5020738063" evidence="1">
    <location>
        <begin position="31"/>
        <end position="792"/>
    </location>
</feature>
<dbReference type="Pfam" id="PF00577">
    <property type="entry name" value="Usher"/>
    <property type="match status" value="1"/>
</dbReference>
<evidence type="ECO:0000313" key="4">
    <source>
        <dbReference type="Proteomes" id="UP000295433"/>
    </source>
</evidence>
<dbReference type="Gene3D" id="2.60.40.2610">
    <property type="entry name" value="Outer membrane usher protein FimD, plug domain"/>
    <property type="match status" value="1"/>
</dbReference>
<organism evidence="3 4">
    <name type="scientific">Samsonia erythrinae</name>
    <dbReference type="NCBI Taxonomy" id="160434"/>
    <lineage>
        <taxon>Bacteria</taxon>
        <taxon>Pseudomonadati</taxon>
        <taxon>Pseudomonadota</taxon>
        <taxon>Gammaproteobacteria</taxon>
        <taxon>Enterobacterales</taxon>
        <taxon>Pectobacteriaceae</taxon>
        <taxon>Samsonia</taxon>
    </lineage>
</organism>
<dbReference type="PANTHER" id="PTHR30451">
    <property type="entry name" value="OUTER MEMBRANE USHER PROTEIN"/>
    <property type="match status" value="1"/>
</dbReference>
<comment type="caution">
    <text evidence="3">The sequence shown here is derived from an EMBL/GenBank/DDBJ whole genome shotgun (WGS) entry which is preliminary data.</text>
</comment>
<name>A0A4R3VR27_9GAMM</name>
<dbReference type="RefSeq" id="WP_132454972.1">
    <property type="nucleotide sequence ID" value="NZ_JAWIZJ010000003.1"/>
</dbReference>
<evidence type="ECO:0000256" key="1">
    <source>
        <dbReference type="SAM" id="SignalP"/>
    </source>
</evidence>
<dbReference type="GO" id="GO:0009279">
    <property type="term" value="C:cell outer membrane"/>
    <property type="evidence" value="ECO:0007669"/>
    <property type="project" value="TreeGrafter"/>
</dbReference>
<dbReference type="EMBL" id="SMBY01000003">
    <property type="protein sequence ID" value="TCV07046.1"/>
    <property type="molecule type" value="Genomic_DNA"/>
</dbReference>